<sequence>MSRAHQLGRQLREIEKSVHGLPRRTRARLGTLTLREIGQASRSEFPHLYGTSPDQRYLPWGQGTDIGYTRARSDNPEVAMRGIALWLAVAFHETKDATHLKLQLHHRQLLRLLHELKQVHRGDTQQEDWMGSAAA</sequence>
<comment type="caution">
    <text evidence="1">The sequence shown here is derived from an EMBL/GenBank/DDBJ whole genome shotgun (WGS) entry which is preliminary data.</text>
</comment>
<proteinExistence type="predicted"/>
<accession>A0A4R0YWN7</accession>
<dbReference type="Proteomes" id="UP000291822">
    <property type="component" value="Unassembled WGS sequence"/>
</dbReference>
<evidence type="ECO:0000313" key="2">
    <source>
        <dbReference type="Proteomes" id="UP000291822"/>
    </source>
</evidence>
<organism evidence="1 2">
    <name type="scientific">Dyella soli</name>
    <dbReference type="NCBI Taxonomy" id="522319"/>
    <lineage>
        <taxon>Bacteria</taxon>
        <taxon>Pseudomonadati</taxon>
        <taxon>Pseudomonadota</taxon>
        <taxon>Gammaproteobacteria</taxon>
        <taxon>Lysobacterales</taxon>
        <taxon>Rhodanobacteraceae</taxon>
        <taxon>Dyella</taxon>
    </lineage>
</organism>
<dbReference type="AlphaFoldDB" id="A0A4R0YWN7"/>
<dbReference type="EMBL" id="SJTG01000001">
    <property type="protein sequence ID" value="TCI13895.1"/>
    <property type="molecule type" value="Genomic_DNA"/>
</dbReference>
<protein>
    <submittedName>
        <fullName evidence="1">Uncharacterized protein</fullName>
    </submittedName>
</protein>
<name>A0A4R0YWN7_9GAMM</name>
<evidence type="ECO:0000313" key="1">
    <source>
        <dbReference type="EMBL" id="TCI13895.1"/>
    </source>
</evidence>
<gene>
    <name evidence="1" type="ORF">EZM97_09780</name>
</gene>
<keyword evidence="2" id="KW-1185">Reference proteome</keyword>
<reference evidence="1 2" key="1">
    <citation type="submission" date="2019-02" db="EMBL/GenBank/DDBJ databases">
        <title>Dyella amyloliquefaciens sp. nov., isolated from forest soil.</title>
        <authorList>
            <person name="Gao Z.-H."/>
            <person name="Qiu L.-H."/>
        </authorList>
    </citation>
    <scope>NUCLEOTIDE SEQUENCE [LARGE SCALE GENOMIC DNA]</scope>
    <source>
        <strain evidence="1 2">KACC 12747</strain>
    </source>
</reference>